<feature type="chain" id="PRO_5021489866" description="Carboxypeptidase" evidence="10">
    <location>
        <begin position="19"/>
        <end position="439"/>
    </location>
</feature>
<keyword evidence="6 10" id="KW-0732">Signal</keyword>
<dbReference type="InterPro" id="IPR029058">
    <property type="entry name" value="AB_hydrolase_fold"/>
</dbReference>
<keyword evidence="8" id="KW-0325">Glycoprotein</keyword>
<dbReference type="EMBL" id="BGPR01003320">
    <property type="protein sequence ID" value="GBM86529.1"/>
    <property type="molecule type" value="Genomic_DNA"/>
</dbReference>
<evidence type="ECO:0000256" key="1">
    <source>
        <dbReference type="ARBA" id="ARBA00004613"/>
    </source>
</evidence>
<evidence type="ECO:0000256" key="8">
    <source>
        <dbReference type="ARBA" id="ARBA00023180"/>
    </source>
</evidence>
<feature type="signal peptide" evidence="10">
    <location>
        <begin position="1"/>
        <end position="18"/>
    </location>
</feature>
<comment type="similarity">
    <text evidence="2 10">Belongs to the peptidase S10 family.</text>
</comment>
<dbReference type="AlphaFoldDB" id="A0A4Y2JAG0"/>
<dbReference type="Proteomes" id="UP000499080">
    <property type="component" value="Unassembled WGS sequence"/>
</dbReference>
<dbReference type="Pfam" id="PF00450">
    <property type="entry name" value="Peptidase_S10"/>
    <property type="match status" value="1"/>
</dbReference>
<keyword evidence="3" id="KW-0964">Secreted</keyword>
<keyword evidence="5 10" id="KW-0645">Protease</keyword>
<comment type="caution">
    <text evidence="11">The sequence shown here is derived from an EMBL/GenBank/DDBJ whole genome shotgun (WGS) entry which is preliminary data.</text>
</comment>
<dbReference type="InterPro" id="IPR001563">
    <property type="entry name" value="Peptidase_S10"/>
</dbReference>
<proteinExistence type="inferred from homology"/>
<protein>
    <recommendedName>
        <fullName evidence="10">Carboxypeptidase</fullName>
        <ecNumber evidence="10">3.4.16.-</ecNumber>
    </recommendedName>
</protein>
<dbReference type="GO" id="GO:0006508">
    <property type="term" value="P:proteolysis"/>
    <property type="evidence" value="ECO:0007669"/>
    <property type="project" value="UniProtKB-KW"/>
</dbReference>
<keyword evidence="4 10" id="KW-0121">Carboxypeptidase</keyword>
<evidence type="ECO:0000256" key="5">
    <source>
        <dbReference type="ARBA" id="ARBA00022670"/>
    </source>
</evidence>
<gene>
    <name evidence="11" type="primary">Scpep1</name>
    <name evidence="11" type="ORF">AVEN_179040_1</name>
</gene>
<dbReference type="EC" id="3.4.16.-" evidence="10"/>
<dbReference type="GO" id="GO:0005576">
    <property type="term" value="C:extracellular region"/>
    <property type="evidence" value="ECO:0007669"/>
    <property type="project" value="UniProtKB-SubCell"/>
</dbReference>
<evidence type="ECO:0000256" key="10">
    <source>
        <dbReference type="RuleBase" id="RU361156"/>
    </source>
</evidence>
<dbReference type="OrthoDB" id="443318at2759"/>
<evidence type="ECO:0000256" key="6">
    <source>
        <dbReference type="ARBA" id="ARBA00022729"/>
    </source>
</evidence>
<evidence type="ECO:0000313" key="11">
    <source>
        <dbReference type="EMBL" id="GBM86529.1"/>
    </source>
</evidence>
<dbReference type="PANTHER" id="PTHR11802:SF3">
    <property type="entry name" value="RETINOID-INDUCIBLE SERINE CARBOXYPEPTIDASE"/>
    <property type="match status" value="1"/>
</dbReference>
<organism evidence="11 12">
    <name type="scientific">Araneus ventricosus</name>
    <name type="common">Orbweaver spider</name>
    <name type="synonym">Epeira ventricosa</name>
    <dbReference type="NCBI Taxonomy" id="182803"/>
    <lineage>
        <taxon>Eukaryota</taxon>
        <taxon>Metazoa</taxon>
        <taxon>Ecdysozoa</taxon>
        <taxon>Arthropoda</taxon>
        <taxon>Chelicerata</taxon>
        <taxon>Arachnida</taxon>
        <taxon>Araneae</taxon>
        <taxon>Araneomorphae</taxon>
        <taxon>Entelegynae</taxon>
        <taxon>Araneoidea</taxon>
        <taxon>Araneidae</taxon>
        <taxon>Araneus</taxon>
    </lineage>
</organism>
<reference evidence="11 12" key="1">
    <citation type="journal article" date="2019" name="Sci. Rep.">
        <title>Orb-weaving spider Araneus ventricosus genome elucidates the spidroin gene catalogue.</title>
        <authorList>
            <person name="Kono N."/>
            <person name="Nakamura H."/>
            <person name="Ohtoshi R."/>
            <person name="Moran D.A.P."/>
            <person name="Shinohara A."/>
            <person name="Yoshida Y."/>
            <person name="Fujiwara M."/>
            <person name="Mori M."/>
            <person name="Tomita M."/>
            <person name="Arakawa K."/>
        </authorList>
    </citation>
    <scope>NUCLEOTIDE SEQUENCE [LARGE SCALE GENOMIC DNA]</scope>
</reference>
<dbReference type="GO" id="GO:0004185">
    <property type="term" value="F:serine-type carboxypeptidase activity"/>
    <property type="evidence" value="ECO:0007669"/>
    <property type="project" value="UniProtKB-UniRule"/>
</dbReference>
<keyword evidence="12" id="KW-1185">Reference proteome</keyword>
<dbReference type="Gene3D" id="3.40.50.1820">
    <property type="entry name" value="alpha/beta hydrolase"/>
    <property type="match status" value="1"/>
</dbReference>
<dbReference type="SUPFAM" id="SSF53474">
    <property type="entry name" value="alpha/beta-Hydrolases"/>
    <property type="match status" value="1"/>
</dbReference>
<evidence type="ECO:0000256" key="9">
    <source>
        <dbReference type="ARBA" id="ARBA00055847"/>
    </source>
</evidence>
<dbReference type="PRINTS" id="PR00724">
    <property type="entry name" value="CRBOXYPTASEC"/>
</dbReference>
<comment type="function">
    <text evidence="9">May be involved in vascular wall and kidney homeostasis.</text>
</comment>
<comment type="subcellular location">
    <subcellularLocation>
        <location evidence="1">Secreted</location>
    </subcellularLocation>
</comment>
<evidence type="ECO:0000256" key="7">
    <source>
        <dbReference type="ARBA" id="ARBA00022801"/>
    </source>
</evidence>
<evidence type="ECO:0000313" key="12">
    <source>
        <dbReference type="Proteomes" id="UP000499080"/>
    </source>
</evidence>
<dbReference type="PROSITE" id="PS00131">
    <property type="entry name" value="CARBOXYPEPT_SER_SER"/>
    <property type="match status" value="1"/>
</dbReference>
<sequence>MQLLLVSVLLGFCGLAIGASVQQKEAWGYVNVRKDAYMFWWLYYTDQTEDYTSYPLVIWLQGGPGSSSTGYGNFMEIGPLDVYLNPRNNTWLKKANLLFIDNPVGTGFSYVTNKSALARDNKQIAQDLTVALYSILDTVPEFQKTPLYIFSESYGGKMTVDFALALVQAIKSKNITCNFKGIALGDSWISPLDSVYSWANYLYINSLLDKTELTSVKDFAYKIKVSLMKKQYKQATEQFSEIQNLIGNYTNDVDWYNILKDEGPVKNRSVNKFVKTSPLYGMFRRLVDPFNGDPLYDLMNGKIRQKLHDIPKNVTWGGQSSDVFEALSEDFMKDVISSVDTLLANESYIDVNIYTGQLDLIVDTAGTLSWIEKLKWGGLKGFLTASKKPIVFPENRTGGFVKSFKQLKLFWILKAGHMVPADAPETALVMLDTIINKKK</sequence>
<name>A0A4Y2JAG0_ARAVE</name>
<keyword evidence="7 10" id="KW-0378">Hydrolase</keyword>
<dbReference type="InterPro" id="IPR018202">
    <property type="entry name" value="Ser_caboxypep_ser_AS"/>
</dbReference>
<accession>A0A4Y2JAG0</accession>
<evidence type="ECO:0000256" key="4">
    <source>
        <dbReference type="ARBA" id="ARBA00022645"/>
    </source>
</evidence>
<dbReference type="PANTHER" id="PTHR11802">
    <property type="entry name" value="SERINE PROTEASE FAMILY S10 SERINE CARBOXYPEPTIDASE"/>
    <property type="match status" value="1"/>
</dbReference>
<evidence type="ECO:0000256" key="3">
    <source>
        <dbReference type="ARBA" id="ARBA00022525"/>
    </source>
</evidence>
<dbReference type="FunFam" id="3.40.50.1820:FF:000075">
    <property type="entry name" value="Carboxypeptidase"/>
    <property type="match status" value="1"/>
</dbReference>
<evidence type="ECO:0000256" key="2">
    <source>
        <dbReference type="ARBA" id="ARBA00009431"/>
    </source>
</evidence>